<organism evidence="13 14">
    <name type="scientific">Rhodohalobacter mucosus</name>
    <dbReference type="NCBI Taxonomy" id="2079485"/>
    <lineage>
        <taxon>Bacteria</taxon>
        <taxon>Pseudomonadati</taxon>
        <taxon>Balneolota</taxon>
        <taxon>Balneolia</taxon>
        <taxon>Balneolales</taxon>
        <taxon>Balneolaceae</taxon>
        <taxon>Rhodohalobacter</taxon>
    </lineage>
</organism>
<evidence type="ECO:0000313" key="13">
    <source>
        <dbReference type="EMBL" id="PWN05184.1"/>
    </source>
</evidence>
<keyword evidence="9" id="KW-0472">Membrane</keyword>
<dbReference type="InterPro" id="IPR001543">
    <property type="entry name" value="FliN-like_C"/>
</dbReference>
<dbReference type="Gene3D" id="2.30.330.10">
    <property type="entry name" value="SpoA-like"/>
    <property type="match status" value="1"/>
</dbReference>
<evidence type="ECO:0000256" key="6">
    <source>
        <dbReference type="ARBA" id="ARBA00022475"/>
    </source>
</evidence>
<comment type="subcellular location">
    <subcellularLocation>
        <location evidence="1">Bacterial flagellum basal body</location>
    </subcellularLocation>
    <subcellularLocation>
        <location evidence="2">Cell membrane</location>
        <topology evidence="2">Peripheral membrane protein</topology>
    </subcellularLocation>
</comment>
<comment type="function">
    <text evidence="11">FliM is one of three proteins (FliG, FliN, FliM) that forms the rotor-mounted switch complex (C ring), located at the base of the basal body. This complex interacts with the CheY and CheZ chemotaxis proteins, in addition to contacting components of the motor that determine the direction of flagellar rotation.</text>
</comment>
<dbReference type="InterPro" id="IPR028976">
    <property type="entry name" value="CheC-like_sf"/>
</dbReference>
<keyword evidence="6" id="KW-1003">Cell membrane</keyword>
<dbReference type="RefSeq" id="WP_109648092.1">
    <property type="nucleotide sequence ID" value="NZ_QGGB01000011.1"/>
</dbReference>
<keyword evidence="7" id="KW-0145">Chemotaxis</keyword>
<reference evidence="13 14" key="1">
    <citation type="submission" date="2018-05" db="EMBL/GenBank/DDBJ databases">
        <title>Rhodohalobacter halophilus gen. nov., sp. nov., a moderately halophilic member of the family Balneolaceae.</title>
        <authorList>
            <person name="Liu Z.-W."/>
        </authorList>
    </citation>
    <scope>NUCLEOTIDE SEQUENCE [LARGE SCALE GENOMIC DNA]</scope>
    <source>
        <strain evidence="13 14">8A47</strain>
    </source>
</reference>
<dbReference type="CDD" id="cd17908">
    <property type="entry name" value="FliM"/>
    <property type="match status" value="1"/>
</dbReference>
<dbReference type="GO" id="GO:0005886">
    <property type="term" value="C:plasma membrane"/>
    <property type="evidence" value="ECO:0007669"/>
    <property type="project" value="UniProtKB-SubCell"/>
</dbReference>
<accession>A0A316TSG5</accession>
<dbReference type="EMBL" id="QGGB01000011">
    <property type="protein sequence ID" value="PWN05184.1"/>
    <property type="molecule type" value="Genomic_DNA"/>
</dbReference>
<evidence type="ECO:0000256" key="10">
    <source>
        <dbReference type="ARBA" id="ARBA00023143"/>
    </source>
</evidence>
<evidence type="ECO:0000256" key="1">
    <source>
        <dbReference type="ARBA" id="ARBA00004117"/>
    </source>
</evidence>
<dbReference type="PIRSF" id="PIRSF002888">
    <property type="entry name" value="FliM"/>
    <property type="match status" value="1"/>
</dbReference>
<dbReference type="AlphaFoldDB" id="A0A316TSG5"/>
<evidence type="ECO:0000313" key="14">
    <source>
        <dbReference type="Proteomes" id="UP000245533"/>
    </source>
</evidence>
<dbReference type="PRINTS" id="PR00956">
    <property type="entry name" value="FLGMOTORFLIN"/>
</dbReference>
<dbReference type="GO" id="GO:0003774">
    <property type="term" value="F:cytoskeletal motor activity"/>
    <property type="evidence" value="ECO:0007669"/>
    <property type="project" value="InterPro"/>
</dbReference>
<evidence type="ECO:0000256" key="11">
    <source>
        <dbReference type="ARBA" id="ARBA00025044"/>
    </source>
</evidence>
<gene>
    <name evidence="13" type="ORF">DDZ15_15785</name>
</gene>
<keyword evidence="8" id="KW-0283">Flagellar rotation</keyword>
<dbReference type="GO" id="GO:0009425">
    <property type="term" value="C:bacterial-type flagellum basal body"/>
    <property type="evidence" value="ECO:0007669"/>
    <property type="project" value="UniProtKB-SubCell"/>
</dbReference>
<keyword evidence="14" id="KW-1185">Reference proteome</keyword>
<feature type="domain" description="Flagellar motor switch protein FliN-like C-terminal" evidence="12">
    <location>
        <begin position="236"/>
        <end position="306"/>
    </location>
</feature>
<dbReference type="OrthoDB" id="9806941at2"/>
<dbReference type="GO" id="GO:0071978">
    <property type="term" value="P:bacterial-type flagellum-dependent swarming motility"/>
    <property type="evidence" value="ECO:0007669"/>
    <property type="project" value="TreeGrafter"/>
</dbReference>
<evidence type="ECO:0000256" key="4">
    <source>
        <dbReference type="ARBA" id="ARBA00011049"/>
    </source>
</evidence>
<dbReference type="GO" id="GO:0050918">
    <property type="term" value="P:positive chemotaxis"/>
    <property type="evidence" value="ECO:0007669"/>
    <property type="project" value="TreeGrafter"/>
</dbReference>
<dbReference type="InterPro" id="IPR036429">
    <property type="entry name" value="SpoA-like_sf"/>
</dbReference>
<dbReference type="InterPro" id="IPR001172">
    <property type="entry name" value="FliN_T3SS_HrcQb"/>
</dbReference>
<dbReference type="InterPro" id="IPR001689">
    <property type="entry name" value="Flag_FliM"/>
</dbReference>
<dbReference type="SUPFAM" id="SSF101801">
    <property type="entry name" value="Surface presentation of antigens (SPOA)"/>
    <property type="match status" value="1"/>
</dbReference>
<dbReference type="Pfam" id="PF01052">
    <property type="entry name" value="FliMN_C"/>
    <property type="match status" value="1"/>
</dbReference>
<dbReference type="Gene3D" id="3.40.1550.10">
    <property type="entry name" value="CheC-like"/>
    <property type="match status" value="1"/>
</dbReference>
<evidence type="ECO:0000256" key="3">
    <source>
        <dbReference type="ARBA" id="ARBA00009226"/>
    </source>
</evidence>
<dbReference type="PANTHER" id="PTHR30034:SF6">
    <property type="entry name" value="YOP PROTEINS TRANSLOCATION PROTEIN Q"/>
    <property type="match status" value="1"/>
</dbReference>
<protein>
    <recommendedName>
        <fullName evidence="5">Flagellar motor switch protein FliM</fullName>
    </recommendedName>
</protein>
<evidence type="ECO:0000256" key="9">
    <source>
        <dbReference type="ARBA" id="ARBA00023136"/>
    </source>
</evidence>
<proteinExistence type="inferred from homology"/>
<evidence type="ECO:0000256" key="2">
    <source>
        <dbReference type="ARBA" id="ARBA00004202"/>
    </source>
</evidence>
<keyword evidence="10" id="KW-0975">Bacterial flagellum</keyword>
<comment type="similarity">
    <text evidence="4">Belongs to the FliM family.</text>
</comment>
<name>A0A316TSG5_9BACT</name>
<dbReference type="SUPFAM" id="SSF103039">
    <property type="entry name" value="CheC-like"/>
    <property type="match status" value="1"/>
</dbReference>
<evidence type="ECO:0000256" key="8">
    <source>
        <dbReference type="ARBA" id="ARBA00022779"/>
    </source>
</evidence>
<comment type="caution">
    <text evidence="13">The sequence shown here is derived from an EMBL/GenBank/DDBJ whole genome shotgun (WGS) entry which is preliminary data.</text>
</comment>
<dbReference type="Pfam" id="PF02154">
    <property type="entry name" value="FliM"/>
    <property type="match status" value="1"/>
</dbReference>
<comment type="similarity">
    <text evidence="3">Belongs to the FliN/MopA/SpaO family.</text>
</comment>
<dbReference type="Proteomes" id="UP000245533">
    <property type="component" value="Unassembled WGS sequence"/>
</dbReference>
<dbReference type="PANTHER" id="PTHR30034">
    <property type="entry name" value="FLAGELLAR MOTOR SWITCH PROTEIN FLIM"/>
    <property type="match status" value="1"/>
</dbReference>
<evidence type="ECO:0000256" key="7">
    <source>
        <dbReference type="ARBA" id="ARBA00022500"/>
    </source>
</evidence>
<evidence type="ECO:0000259" key="12">
    <source>
        <dbReference type="Pfam" id="PF01052"/>
    </source>
</evidence>
<sequence>MNQTVNQTPAEQNERYGQIRAYDFRQPKLISKEVMRLMKGIHEPYLRHIKRMYSNLLGEPVEVSLTGTRQVNYSAYLSEIQQPSALYTFNIEELGDWAVLELDPSFCIYCVELQSGGYGEMPAEARTLTRVEEIIINRLVGKMLRELSHIWSSYLPFSIQHHVYEPKPDSIRSISAHSIGILMHFSVEFGDQKRSFSICYPNSLIESKGMKEITHIEDAPSTHKAHPGDQKLLEEDLKRVEVDLKVLLGTTSMSLRQLISLTKGDTLMLNQPIEEPLKIRVGNQIKMTGYPGSMNGKRAVKIFNIVKNGMHSLDF</sequence>
<evidence type="ECO:0000256" key="5">
    <source>
        <dbReference type="ARBA" id="ARBA00021898"/>
    </source>
</evidence>